<dbReference type="RefSeq" id="WP_147235319.1">
    <property type="nucleotide sequence ID" value="NZ_JAZHFZ010000049.1"/>
</dbReference>
<comment type="caution">
    <text evidence="3">The sequence shown here is derived from an EMBL/GenBank/DDBJ whole genome shotgun (WGS) entry which is preliminary data.</text>
</comment>
<gene>
    <name evidence="3" type="ORF">FRZ40_19855</name>
    <name evidence="2" type="ORF">V4C56_38220</name>
</gene>
<keyword evidence="5" id="KW-1185">Reference proteome</keyword>
<sequence length="104" mass="11771">MKRKVLVAAHVVALALVIFIGGVCLARYLAYGIFYEMPIWMYDSMRFVLDHTGNADLRDPDDISILSMLFSLVACWIIIAIVVITLYRIAMRFVRRTLNSSGQG</sequence>
<accession>A0A5C6VBA5</accession>
<proteinExistence type="predicted"/>
<evidence type="ECO:0000313" key="2">
    <source>
        <dbReference type="EMBL" id="MEM5345447.1"/>
    </source>
</evidence>
<keyword evidence="1" id="KW-1133">Transmembrane helix</keyword>
<dbReference type="AlphaFoldDB" id="A0A5C6VBA5"/>
<protein>
    <submittedName>
        <fullName evidence="3">Uncharacterized protein</fullName>
    </submittedName>
</protein>
<organism evidence="3 4">
    <name type="scientific">Paraburkholderia azotifigens</name>
    <dbReference type="NCBI Taxonomy" id="2057004"/>
    <lineage>
        <taxon>Bacteria</taxon>
        <taxon>Pseudomonadati</taxon>
        <taxon>Pseudomonadota</taxon>
        <taxon>Betaproteobacteria</taxon>
        <taxon>Burkholderiales</taxon>
        <taxon>Burkholderiaceae</taxon>
        <taxon>Paraburkholderia</taxon>
    </lineage>
</organism>
<keyword evidence="1" id="KW-0472">Membrane</keyword>
<reference evidence="3" key="2">
    <citation type="submission" date="2019-08" db="EMBL/GenBank/DDBJ databases">
        <authorList>
            <person name="Im W.-T."/>
        </authorList>
    </citation>
    <scope>NUCLEOTIDE SEQUENCE</scope>
    <source>
        <strain evidence="3">NF 2-5-3</strain>
    </source>
</reference>
<reference evidence="2 5" key="3">
    <citation type="submission" date="2024-01" db="EMBL/GenBank/DDBJ databases">
        <title>The diversity of rhizobia nodulating Mimosa spp. in eleven states of Brazil covering several biomes is determined by host plant, location, and edaphic factors.</title>
        <authorList>
            <person name="Rouws L."/>
            <person name="Barauna A."/>
            <person name="Beukes C."/>
            <person name="De Faria S.M."/>
            <person name="Gross E."/>
            <person name="Dos Reis Junior F.B."/>
            <person name="Simon M."/>
            <person name="Maluk M."/>
            <person name="Odee D.W."/>
            <person name="Kenicer G."/>
            <person name="Young J.P.W."/>
            <person name="Reis V.M."/>
            <person name="Zilli J."/>
            <person name="James E.K."/>
        </authorList>
    </citation>
    <scope>NUCLEOTIDE SEQUENCE [LARGE SCALE GENOMIC DNA]</scope>
    <source>
        <strain evidence="2 5">JPY530</strain>
    </source>
</reference>
<dbReference type="EMBL" id="JAZHGA010000047">
    <property type="protein sequence ID" value="MEM5345447.1"/>
    <property type="molecule type" value="Genomic_DNA"/>
</dbReference>
<reference evidence="3 4" key="1">
    <citation type="journal article" date="2018" name="Int. J. Syst. Evol. Microbiol.">
        <title>Paraburkholderia azotifigens sp. nov., a nitrogen-fixing bacterium isolated from paddy soil.</title>
        <authorList>
            <person name="Choi G.M."/>
            <person name="Im W.T."/>
        </authorList>
    </citation>
    <scope>NUCLEOTIDE SEQUENCE [LARGE SCALE GENOMIC DNA]</scope>
    <source>
        <strain evidence="3 4">NF 2-5-3</strain>
    </source>
</reference>
<evidence type="ECO:0000313" key="3">
    <source>
        <dbReference type="EMBL" id="TXC82702.1"/>
    </source>
</evidence>
<feature type="transmembrane region" description="Helical" evidence="1">
    <location>
        <begin position="63"/>
        <end position="87"/>
    </location>
</feature>
<keyword evidence="1" id="KW-0812">Transmembrane</keyword>
<evidence type="ECO:0000256" key="1">
    <source>
        <dbReference type="SAM" id="Phobius"/>
    </source>
</evidence>
<evidence type="ECO:0000313" key="5">
    <source>
        <dbReference type="Proteomes" id="UP001481677"/>
    </source>
</evidence>
<dbReference type="Proteomes" id="UP001481677">
    <property type="component" value="Unassembled WGS sequence"/>
</dbReference>
<dbReference type="Proteomes" id="UP000321776">
    <property type="component" value="Unassembled WGS sequence"/>
</dbReference>
<evidence type="ECO:0000313" key="4">
    <source>
        <dbReference type="Proteomes" id="UP000321776"/>
    </source>
</evidence>
<dbReference type="EMBL" id="VOQS01000003">
    <property type="protein sequence ID" value="TXC82702.1"/>
    <property type="molecule type" value="Genomic_DNA"/>
</dbReference>
<name>A0A5C6VBA5_9BURK</name>